<organism evidence="2 3">
    <name type="scientific">Cladonia borealis</name>
    <dbReference type="NCBI Taxonomy" id="184061"/>
    <lineage>
        <taxon>Eukaryota</taxon>
        <taxon>Fungi</taxon>
        <taxon>Dikarya</taxon>
        <taxon>Ascomycota</taxon>
        <taxon>Pezizomycotina</taxon>
        <taxon>Lecanoromycetes</taxon>
        <taxon>OSLEUM clade</taxon>
        <taxon>Lecanoromycetidae</taxon>
        <taxon>Lecanorales</taxon>
        <taxon>Lecanorineae</taxon>
        <taxon>Cladoniaceae</taxon>
        <taxon>Cladonia</taxon>
    </lineage>
</organism>
<keyword evidence="1" id="KW-1133">Transmembrane helix</keyword>
<evidence type="ECO:0000313" key="3">
    <source>
        <dbReference type="Proteomes" id="UP001166286"/>
    </source>
</evidence>
<comment type="caution">
    <text evidence="2">The sequence shown here is derived from an EMBL/GenBank/DDBJ whole genome shotgun (WGS) entry which is preliminary data.</text>
</comment>
<dbReference type="AlphaFoldDB" id="A0AA39R7H9"/>
<dbReference type="Proteomes" id="UP001166286">
    <property type="component" value="Unassembled WGS sequence"/>
</dbReference>
<keyword evidence="3" id="KW-1185">Reference proteome</keyword>
<keyword evidence="1" id="KW-0472">Membrane</keyword>
<keyword evidence="1" id="KW-0812">Transmembrane</keyword>
<evidence type="ECO:0000313" key="2">
    <source>
        <dbReference type="EMBL" id="KAK0514881.1"/>
    </source>
</evidence>
<dbReference type="EMBL" id="JAFEKC020000004">
    <property type="protein sequence ID" value="KAK0514881.1"/>
    <property type="molecule type" value="Genomic_DNA"/>
</dbReference>
<gene>
    <name evidence="2" type="ORF">JMJ35_002260</name>
</gene>
<feature type="transmembrane region" description="Helical" evidence="1">
    <location>
        <begin position="13"/>
        <end position="35"/>
    </location>
</feature>
<proteinExistence type="predicted"/>
<accession>A0AA39R7H9</accession>
<name>A0AA39R7H9_9LECA</name>
<sequence length="190" mass="20237">MTCTAISAANADIAGIGIILAFAVQALISLALSITAKFIETPDLRDLLPRGATPLATQLALTTQLARDVNHVLRDTSLPASTKLANAAALQAQHLMDMISLSTRSFAPWKDLSSLTKQYATIANEVRDEIKHVFGTGDEAVPVNPEAKIDPTSQEAVRFARKQVLICQVLIACSDAQTMTGIRLTRKGAG</sequence>
<evidence type="ECO:0000256" key="1">
    <source>
        <dbReference type="SAM" id="Phobius"/>
    </source>
</evidence>
<protein>
    <submittedName>
        <fullName evidence="2">Uncharacterized protein</fullName>
    </submittedName>
</protein>
<reference evidence="2" key="1">
    <citation type="submission" date="2023-03" db="EMBL/GenBank/DDBJ databases">
        <title>Complete genome of Cladonia borealis.</title>
        <authorList>
            <person name="Park H."/>
        </authorList>
    </citation>
    <scope>NUCLEOTIDE SEQUENCE</scope>
    <source>
        <strain evidence="2">ANT050790</strain>
    </source>
</reference>